<dbReference type="PROSITE" id="PS01173">
    <property type="entry name" value="LIPASE_GDXG_HIS"/>
    <property type="match status" value="1"/>
</dbReference>
<dbReference type="InterPro" id="IPR050300">
    <property type="entry name" value="GDXG_lipolytic_enzyme"/>
</dbReference>
<evidence type="ECO:0000256" key="1">
    <source>
        <dbReference type="ARBA" id="ARBA00010515"/>
    </source>
</evidence>
<evidence type="ECO:0000256" key="2">
    <source>
        <dbReference type="ARBA" id="ARBA00022801"/>
    </source>
</evidence>
<sequence>MFWLAITIVAFVMFSYLVLRGENLSYLDQPVPRHSAQAPSEAMQSVLASLSEFAQGSHGRGRQRVRAIRAFMDKLGAERSYKSEFLPLSNPELRGEWVLAPNCDSGRRVLYLHGGAFIAGSPLSHRPITDRLARLTGAAVFALDYRLMPEHKRIEGIEDCRRAYRWILENGPEGRESAQTLVVAGDSAGGNLTLSLLAWVRDQGLRQADAGIALSPATDAVLDAPSLRSNIASDAMLGPAFGALTKVPSMFLLWYTWATSRMLPADPRISPLRGSLADLPPILVQASDSEMLLDDARRYAAKAQAAESPVVLQTWPNMCHVWQMFTPELAEAEEAYANIAEFLDSVSSNDGIEQAA</sequence>
<evidence type="ECO:0000259" key="4">
    <source>
        <dbReference type="Pfam" id="PF07859"/>
    </source>
</evidence>
<gene>
    <name evidence="5" type="ORF">R0135_03995</name>
</gene>
<dbReference type="Proteomes" id="UP001626537">
    <property type="component" value="Chromosome"/>
</dbReference>
<comment type="similarity">
    <text evidence="1">Belongs to the 'GDXG' lipolytic enzyme family.</text>
</comment>
<name>A0ABZ0I6F6_9GAMM</name>
<dbReference type="RefSeq" id="WP_407348964.1">
    <property type="nucleotide sequence ID" value="NZ_CP136864.1"/>
</dbReference>
<dbReference type="EMBL" id="CP136864">
    <property type="protein sequence ID" value="WOJ94328.1"/>
    <property type="molecule type" value="Genomic_DNA"/>
</dbReference>
<reference evidence="5 6" key="1">
    <citation type="submission" date="2023-10" db="EMBL/GenBank/DDBJ databases">
        <title>Two novel species belonging to the OM43/NOR5 clade.</title>
        <authorList>
            <person name="Park M."/>
        </authorList>
    </citation>
    <scope>NUCLEOTIDE SEQUENCE [LARGE SCALE GENOMIC DNA]</scope>
    <source>
        <strain evidence="5 6">IMCC43200</strain>
    </source>
</reference>
<accession>A0ABZ0I6F6</accession>
<dbReference type="SUPFAM" id="SSF53474">
    <property type="entry name" value="alpha/beta-Hydrolases"/>
    <property type="match status" value="1"/>
</dbReference>
<dbReference type="InterPro" id="IPR002168">
    <property type="entry name" value="Lipase_GDXG_HIS_AS"/>
</dbReference>
<keyword evidence="2 5" id="KW-0378">Hydrolase</keyword>
<organism evidence="5 6">
    <name type="scientific">Congregibacter variabilis</name>
    <dbReference type="NCBI Taxonomy" id="3081200"/>
    <lineage>
        <taxon>Bacteria</taxon>
        <taxon>Pseudomonadati</taxon>
        <taxon>Pseudomonadota</taxon>
        <taxon>Gammaproteobacteria</taxon>
        <taxon>Cellvibrionales</taxon>
        <taxon>Halieaceae</taxon>
        <taxon>Congregibacter</taxon>
    </lineage>
</organism>
<evidence type="ECO:0000313" key="5">
    <source>
        <dbReference type="EMBL" id="WOJ94328.1"/>
    </source>
</evidence>
<proteinExistence type="inferred from homology"/>
<evidence type="ECO:0000313" key="6">
    <source>
        <dbReference type="Proteomes" id="UP001626537"/>
    </source>
</evidence>
<protein>
    <submittedName>
        <fullName evidence="5">Alpha/beta hydrolase</fullName>
    </submittedName>
</protein>
<feature type="active site" evidence="3">
    <location>
        <position position="187"/>
    </location>
</feature>
<dbReference type="InterPro" id="IPR029058">
    <property type="entry name" value="AB_hydrolase_fold"/>
</dbReference>
<feature type="domain" description="Alpha/beta hydrolase fold-3" evidence="4">
    <location>
        <begin position="109"/>
        <end position="323"/>
    </location>
</feature>
<evidence type="ECO:0000256" key="3">
    <source>
        <dbReference type="PROSITE-ProRule" id="PRU10038"/>
    </source>
</evidence>
<dbReference type="PROSITE" id="PS01174">
    <property type="entry name" value="LIPASE_GDXG_SER"/>
    <property type="match status" value="1"/>
</dbReference>
<dbReference type="InterPro" id="IPR013094">
    <property type="entry name" value="AB_hydrolase_3"/>
</dbReference>
<keyword evidence="6" id="KW-1185">Reference proteome</keyword>
<dbReference type="PANTHER" id="PTHR48081">
    <property type="entry name" value="AB HYDROLASE SUPERFAMILY PROTEIN C4A8.06C"/>
    <property type="match status" value="1"/>
</dbReference>
<dbReference type="Pfam" id="PF07859">
    <property type="entry name" value="Abhydrolase_3"/>
    <property type="match status" value="1"/>
</dbReference>
<dbReference type="GO" id="GO:0016787">
    <property type="term" value="F:hydrolase activity"/>
    <property type="evidence" value="ECO:0007669"/>
    <property type="project" value="UniProtKB-KW"/>
</dbReference>
<dbReference type="Gene3D" id="3.40.50.1820">
    <property type="entry name" value="alpha/beta hydrolase"/>
    <property type="match status" value="1"/>
</dbReference>
<dbReference type="PANTHER" id="PTHR48081:SF8">
    <property type="entry name" value="ALPHA_BETA HYDROLASE FOLD-3 DOMAIN-CONTAINING PROTEIN-RELATED"/>
    <property type="match status" value="1"/>
</dbReference>
<dbReference type="InterPro" id="IPR033140">
    <property type="entry name" value="Lipase_GDXG_put_SER_AS"/>
</dbReference>